<name>A0A1Y6C164_9PROT</name>
<dbReference type="GO" id="GO:0008840">
    <property type="term" value="F:4-hydroxy-tetrahydrodipicolinate synthase activity"/>
    <property type="evidence" value="ECO:0007669"/>
    <property type="project" value="TreeGrafter"/>
</dbReference>
<sequence>MSSLTLRGFVPAVVTPFDESGAIRYEAFSDIVEWLIGNGADGICVAGDNGESWALDAEERRRLASLARERIAGRVPLVVGVSATSNRRVVDYAAAARDCGADAVLLMPQPYVLKASRAELLARFAGLADAVDIPIVLYNSPRRSGISLSVDDIEAICEAAPIVGLKESSRDFVHVTHLLQRLADRIAVMIGPTQFILPGLALGARGFIATGPELLGPLAGQLCALAAEPWDARHRDAQYRLTAAFEALSAVGTWPAALKAGLGLLGQPAGVPREPVIPLAGEDLARLRAALLRLSAPLAAAA</sequence>
<evidence type="ECO:0000256" key="3">
    <source>
        <dbReference type="PIRNR" id="PIRNR001365"/>
    </source>
</evidence>
<dbReference type="PANTHER" id="PTHR12128">
    <property type="entry name" value="DIHYDRODIPICOLINATE SYNTHASE"/>
    <property type="match status" value="1"/>
</dbReference>
<keyword evidence="2 3" id="KW-0456">Lyase</keyword>
<dbReference type="InterPro" id="IPR002220">
    <property type="entry name" value="DapA-like"/>
</dbReference>
<organism evidence="6 7">
    <name type="scientific">Tistlia consotensis USBA 355</name>
    <dbReference type="NCBI Taxonomy" id="560819"/>
    <lineage>
        <taxon>Bacteria</taxon>
        <taxon>Pseudomonadati</taxon>
        <taxon>Pseudomonadota</taxon>
        <taxon>Alphaproteobacteria</taxon>
        <taxon>Rhodospirillales</taxon>
        <taxon>Rhodovibrionaceae</taxon>
        <taxon>Tistlia</taxon>
    </lineage>
</organism>
<dbReference type="PIRSF" id="PIRSF001365">
    <property type="entry name" value="DHDPS"/>
    <property type="match status" value="1"/>
</dbReference>
<feature type="binding site" evidence="5">
    <location>
        <position position="208"/>
    </location>
    <ligand>
        <name>pyruvate</name>
        <dbReference type="ChEBI" id="CHEBI:15361"/>
    </ligand>
</feature>
<dbReference type="Gene3D" id="3.20.20.70">
    <property type="entry name" value="Aldolase class I"/>
    <property type="match status" value="1"/>
</dbReference>
<dbReference type="CDD" id="cd00408">
    <property type="entry name" value="DHDPS-like"/>
    <property type="match status" value="1"/>
</dbReference>
<keyword evidence="7" id="KW-1185">Reference proteome</keyword>
<evidence type="ECO:0000256" key="2">
    <source>
        <dbReference type="ARBA" id="ARBA00023239"/>
    </source>
</evidence>
<comment type="similarity">
    <text evidence="1 3">Belongs to the DapA family.</text>
</comment>
<feature type="active site" description="Schiff-base intermediate with substrate" evidence="4">
    <location>
        <position position="166"/>
    </location>
</feature>
<evidence type="ECO:0000313" key="6">
    <source>
        <dbReference type="EMBL" id="SMF38871.1"/>
    </source>
</evidence>
<evidence type="ECO:0000256" key="5">
    <source>
        <dbReference type="PIRSR" id="PIRSR001365-2"/>
    </source>
</evidence>
<feature type="active site" description="Proton donor/acceptor" evidence="4">
    <location>
        <position position="138"/>
    </location>
</feature>
<protein>
    <submittedName>
        <fullName evidence="6">4-hydroxy-tetrahydrodipicolinate synthase</fullName>
    </submittedName>
</protein>
<dbReference type="SUPFAM" id="SSF51569">
    <property type="entry name" value="Aldolase"/>
    <property type="match status" value="1"/>
</dbReference>
<proteinExistence type="inferred from homology"/>
<evidence type="ECO:0000256" key="1">
    <source>
        <dbReference type="ARBA" id="ARBA00007592"/>
    </source>
</evidence>
<dbReference type="InterPro" id="IPR013785">
    <property type="entry name" value="Aldolase_TIM"/>
</dbReference>
<gene>
    <name evidence="6" type="ORF">SAMN05428998_11379</name>
</gene>
<dbReference type="STRING" id="560819.SAMN05428998_11379"/>
<dbReference type="AlphaFoldDB" id="A0A1Y6C164"/>
<dbReference type="SMART" id="SM01130">
    <property type="entry name" value="DHDPS"/>
    <property type="match status" value="1"/>
</dbReference>
<evidence type="ECO:0000256" key="4">
    <source>
        <dbReference type="PIRSR" id="PIRSR001365-1"/>
    </source>
</evidence>
<dbReference type="RefSeq" id="WP_085123756.1">
    <property type="nucleotide sequence ID" value="NZ_FWZX01000013.1"/>
</dbReference>
<dbReference type="Proteomes" id="UP000192917">
    <property type="component" value="Unassembled WGS sequence"/>
</dbReference>
<reference evidence="6 7" key="1">
    <citation type="submission" date="2017-04" db="EMBL/GenBank/DDBJ databases">
        <authorList>
            <person name="Afonso C.L."/>
            <person name="Miller P.J."/>
            <person name="Scott M.A."/>
            <person name="Spackman E."/>
            <person name="Goraichik I."/>
            <person name="Dimitrov K.M."/>
            <person name="Suarez D.L."/>
            <person name="Swayne D.E."/>
        </authorList>
    </citation>
    <scope>NUCLEOTIDE SEQUENCE [LARGE SCALE GENOMIC DNA]</scope>
    <source>
        <strain evidence="6 7">USBA 355</strain>
    </source>
</reference>
<evidence type="ECO:0000313" key="7">
    <source>
        <dbReference type="Proteomes" id="UP000192917"/>
    </source>
</evidence>
<dbReference type="EMBL" id="FWZX01000013">
    <property type="protein sequence ID" value="SMF38871.1"/>
    <property type="molecule type" value="Genomic_DNA"/>
</dbReference>
<dbReference type="PRINTS" id="PR00146">
    <property type="entry name" value="DHPICSNTHASE"/>
</dbReference>
<dbReference type="PANTHER" id="PTHR12128:SF66">
    <property type="entry name" value="4-HYDROXY-2-OXOGLUTARATE ALDOLASE, MITOCHONDRIAL"/>
    <property type="match status" value="1"/>
</dbReference>
<dbReference type="Pfam" id="PF00701">
    <property type="entry name" value="DHDPS"/>
    <property type="match status" value="1"/>
</dbReference>
<accession>A0A1Y6C164</accession>